<dbReference type="InterPro" id="IPR007730">
    <property type="entry name" value="SPOR-like_dom"/>
</dbReference>
<dbReference type="InterPro" id="IPR036680">
    <property type="entry name" value="SPOR-like_sf"/>
</dbReference>
<dbReference type="HOGENOM" id="CLU_598076_0_0_0"/>
<dbReference type="GO" id="GO:0032153">
    <property type="term" value="C:cell division site"/>
    <property type="evidence" value="ECO:0007669"/>
    <property type="project" value="TreeGrafter"/>
</dbReference>
<dbReference type="GO" id="GO:0032506">
    <property type="term" value="P:cytokinetic process"/>
    <property type="evidence" value="ECO:0007669"/>
    <property type="project" value="TreeGrafter"/>
</dbReference>
<dbReference type="EMBL" id="DF820463">
    <property type="protein sequence ID" value="GAK55051.1"/>
    <property type="molecule type" value="Genomic_DNA"/>
</dbReference>
<dbReference type="InterPro" id="IPR052521">
    <property type="entry name" value="Cell_div_SPOR-domain"/>
</dbReference>
<dbReference type="GO" id="GO:0030428">
    <property type="term" value="C:cell septum"/>
    <property type="evidence" value="ECO:0007669"/>
    <property type="project" value="TreeGrafter"/>
</dbReference>
<evidence type="ECO:0000313" key="3">
    <source>
        <dbReference type="Proteomes" id="UP000030661"/>
    </source>
</evidence>
<evidence type="ECO:0000313" key="2">
    <source>
        <dbReference type="EMBL" id="GAK55051.1"/>
    </source>
</evidence>
<dbReference type="Gene3D" id="3.30.70.1070">
    <property type="entry name" value="Sporulation related repeat"/>
    <property type="match status" value="1"/>
</dbReference>
<dbReference type="AlphaFoldDB" id="A0A0S6W9C6"/>
<dbReference type="PANTHER" id="PTHR38687:SF1">
    <property type="entry name" value="CELL DIVISION PROTEIN DEDD"/>
    <property type="match status" value="1"/>
</dbReference>
<sequence length="457" mass="51270">MRRSSSFLVIVGIMLWNVALTLPAYSKTGSVAELSEGAWASHKVNLLQLDGASGDVQSDQNGWIYLGANHLDGGDVTYNVAVGSLRRDDIIEIWIDGYSTSNDLNIGPTVFIGKGKNRFEKITRMSGDAWRPFVFRFADEDLYGDVTDPSNRNQYWRIRYPSSKYEVRRIDKAPHELLEGQILPIRISVTGAEDFIIKRIEVVVMSTQQQFNDGLYIVNLDPYKVTRGKMVTLQLNRELPSEQVDFYIVDPSGREHTIVPQVLNAERNKVGFYIDEFPFTKSGRYEVKLIDRSNRDQAYSDVERFEVVIAYPRYKPKPTVPSMPSVPCPPAEVASIPQAPPMYIVPEIPGQPVVMPPFTTMPPTAPPPAMVPYGVADPTYSAGYTIQIGAFRARSSALAMVDQLRAYGFDAYISESFRGSDCLFRVRVGKYASKSLAQQDASRLRSRGFETWITSLS</sequence>
<gene>
    <name evidence="2" type="ORF">U27_01882</name>
</gene>
<dbReference type="GO" id="GO:0042834">
    <property type="term" value="F:peptidoglycan binding"/>
    <property type="evidence" value="ECO:0007669"/>
    <property type="project" value="InterPro"/>
</dbReference>
<organism evidence="2">
    <name type="scientific">Vecturithrix granuli</name>
    <dbReference type="NCBI Taxonomy" id="1499967"/>
    <lineage>
        <taxon>Bacteria</taxon>
        <taxon>Candidatus Moduliflexota</taxon>
        <taxon>Candidatus Vecturitrichia</taxon>
        <taxon>Candidatus Vecturitrichales</taxon>
        <taxon>Candidatus Vecturitrichaceae</taxon>
        <taxon>Candidatus Vecturithrix</taxon>
    </lineage>
</organism>
<proteinExistence type="predicted"/>
<evidence type="ECO:0000259" key="1">
    <source>
        <dbReference type="PROSITE" id="PS51724"/>
    </source>
</evidence>
<name>A0A0S6W9C6_VECG1</name>
<dbReference type="Pfam" id="PF05036">
    <property type="entry name" value="SPOR"/>
    <property type="match status" value="1"/>
</dbReference>
<dbReference type="eggNOG" id="COG3087">
    <property type="taxonomic scope" value="Bacteria"/>
</dbReference>
<dbReference type="STRING" id="1499967.U27_01882"/>
<accession>A0A0S6W9C6</accession>
<reference evidence="2" key="1">
    <citation type="journal article" date="2015" name="PeerJ">
        <title>First genomic representation of candidate bacterial phylum KSB3 points to enhanced environmental sensing as a trigger of wastewater bulking.</title>
        <authorList>
            <person name="Sekiguchi Y."/>
            <person name="Ohashi A."/>
            <person name="Parks D.H."/>
            <person name="Yamauchi T."/>
            <person name="Tyson G.W."/>
            <person name="Hugenholtz P."/>
        </authorList>
    </citation>
    <scope>NUCLEOTIDE SEQUENCE [LARGE SCALE GENOMIC DNA]</scope>
</reference>
<dbReference type="SUPFAM" id="SSF110997">
    <property type="entry name" value="Sporulation related repeat"/>
    <property type="match status" value="1"/>
</dbReference>
<dbReference type="PANTHER" id="PTHR38687">
    <property type="entry name" value="CELL DIVISION PROTEIN DEDD-RELATED"/>
    <property type="match status" value="1"/>
</dbReference>
<keyword evidence="3" id="KW-1185">Reference proteome</keyword>
<dbReference type="PROSITE" id="PS51724">
    <property type="entry name" value="SPOR"/>
    <property type="match status" value="1"/>
</dbReference>
<feature type="domain" description="SPOR" evidence="1">
    <location>
        <begin position="378"/>
        <end position="456"/>
    </location>
</feature>
<protein>
    <submittedName>
        <fullName evidence="2">Sporulation domain protein</fullName>
    </submittedName>
</protein>
<dbReference type="Proteomes" id="UP000030661">
    <property type="component" value="Unassembled WGS sequence"/>
</dbReference>